<protein>
    <submittedName>
        <fullName evidence="2">Heparanase</fullName>
    </submittedName>
</protein>
<gene>
    <name evidence="2" type="ORF">KP79_PYT17433</name>
</gene>
<dbReference type="Gene3D" id="3.20.20.80">
    <property type="entry name" value="Glycosidases"/>
    <property type="match status" value="1"/>
</dbReference>
<comment type="similarity">
    <text evidence="1">Belongs to the glycosyl hydrolase 79 family.</text>
</comment>
<comment type="caution">
    <text evidence="2">The sequence shown here is derived from an EMBL/GenBank/DDBJ whole genome shotgun (WGS) entry which is preliminary data.</text>
</comment>
<dbReference type="PANTHER" id="PTHR46145">
    <property type="entry name" value="HEPARANASE"/>
    <property type="match status" value="1"/>
</dbReference>
<keyword evidence="3" id="KW-1185">Reference proteome</keyword>
<dbReference type="STRING" id="6573.A0A210QST4"/>
<evidence type="ECO:0000313" key="2">
    <source>
        <dbReference type="EMBL" id="OWF51768.1"/>
    </source>
</evidence>
<dbReference type="GO" id="GO:0016798">
    <property type="term" value="F:hydrolase activity, acting on glycosyl bonds"/>
    <property type="evidence" value="ECO:0007669"/>
    <property type="project" value="InterPro"/>
</dbReference>
<reference evidence="2 3" key="1">
    <citation type="journal article" date="2017" name="Nat. Ecol. Evol.">
        <title>Scallop genome provides insights into evolution of bilaterian karyotype and development.</title>
        <authorList>
            <person name="Wang S."/>
            <person name="Zhang J."/>
            <person name="Jiao W."/>
            <person name="Li J."/>
            <person name="Xun X."/>
            <person name="Sun Y."/>
            <person name="Guo X."/>
            <person name="Huan P."/>
            <person name="Dong B."/>
            <person name="Zhang L."/>
            <person name="Hu X."/>
            <person name="Sun X."/>
            <person name="Wang J."/>
            <person name="Zhao C."/>
            <person name="Wang Y."/>
            <person name="Wang D."/>
            <person name="Huang X."/>
            <person name="Wang R."/>
            <person name="Lv J."/>
            <person name="Li Y."/>
            <person name="Zhang Z."/>
            <person name="Liu B."/>
            <person name="Lu W."/>
            <person name="Hui Y."/>
            <person name="Liang J."/>
            <person name="Zhou Z."/>
            <person name="Hou R."/>
            <person name="Li X."/>
            <person name="Liu Y."/>
            <person name="Li H."/>
            <person name="Ning X."/>
            <person name="Lin Y."/>
            <person name="Zhao L."/>
            <person name="Xing Q."/>
            <person name="Dou J."/>
            <person name="Li Y."/>
            <person name="Mao J."/>
            <person name="Guo H."/>
            <person name="Dou H."/>
            <person name="Li T."/>
            <person name="Mu C."/>
            <person name="Jiang W."/>
            <person name="Fu Q."/>
            <person name="Fu X."/>
            <person name="Miao Y."/>
            <person name="Liu J."/>
            <person name="Yu Q."/>
            <person name="Li R."/>
            <person name="Liao H."/>
            <person name="Li X."/>
            <person name="Kong Y."/>
            <person name="Jiang Z."/>
            <person name="Chourrout D."/>
            <person name="Li R."/>
            <person name="Bao Z."/>
        </authorList>
    </citation>
    <scope>NUCLEOTIDE SEQUENCE [LARGE SCALE GENOMIC DNA]</scope>
    <source>
        <strain evidence="2 3">PY_sf001</strain>
    </source>
</reference>
<dbReference type="Proteomes" id="UP000242188">
    <property type="component" value="Unassembled WGS sequence"/>
</dbReference>
<evidence type="ECO:0000313" key="3">
    <source>
        <dbReference type="Proteomes" id="UP000242188"/>
    </source>
</evidence>
<dbReference type="InterPro" id="IPR017853">
    <property type="entry name" value="GH"/>
</dbReference>
<name>A0A210QST4_MIZYE</name>
<dbReference type="GO" id="GO:0031012">
    <property type="term" value="C:extracellular matrix"/>
    <property type="evidence" value="ECO:0007669"/>
    <property type="project" value="TreeGrafter"/>
</dbReference>
<dbReference type="OrthoDB" id="10066041at2759"/>
<dbReference type="EMBL" id="NEDP02002060">
    <property type="protein sequence ID" value="OWF51768.1"/>
    <property type="molecule type" value="Genomic_DNA"/>
</dbReference>
<proteinExistence type="inferred from homology"/>
<dbReference type="GO" id="GO:0016020">
    <property type="term" value="C:membrane"/>
    <property type="evidence" value="ECO:0007669"/>
    <property type="project" value="InterPro"/>
</dbReference>
<dbReference type="GO" id="GO:0005615">
    <property type="term" value="C:extracellular space"/>
    <property type="evidence" value="ECO:0007669"/>
    <property type="project" value="TreeGrafter"/>
</dbReference>
<dbReference type="SUPFAM" id="SSF51445">
    <property type="entry name" value="(Trans)glycosidases"/>
    <property type="match status" value="1"/>
</dbReference>
<evidence type="ECO:0000256" key="1">
    <source>
        <dbReference type="ARBA" id="ARBA00009800"/>
    </source>
</evidence>
<sequence>MAPPQSRLDTMQYMYTCTHVVEATFYSSLNDKLQDAVDIRVSSSVIYTVNKNFLSVALSQSILNTTKQIKKHFKFRSKKLQAIAEALSPCYLRMGGNKADFLIFSMNGTESVGPESNSYESKHMNKQDLQQEDAALRFVPLSNTFGFEKKRNYTNFTMTASMWDDINHFMTKVGWDFLFDLNVFLRKDGQWDSDNAKLLLKYTASKGYRLAGWELGNEPDDFHGYGFDIPAAQLAKDYSTMKNLLSSLPDYENFQIMGPSVTQLLHVRSQIYFSDFLQNGGKNTVTSPTFHHYYVDGKVATIEDFLSPYVLDGLAPEIITGNKIVAQYAPGKRVWLGETSSAWGGGATGLSDRYVAGFMWLDKLGVAASQGIEVVIRQAFYGARYGLIDWQTLEPNPDYWLSVLYKKLVGSKVLLTDSSDKTGHLRVYAHCSTDKYPAGSVTVYVLNLWTASVNITSSLFENQDLHMFLLHSDGDLRSQDVYLNGKLLHMEGDALPDLMTPTVVHAPVPWPGQTFGFLVLPNAKAKACI</sequence>
<organism evidence="2 3">
    <name type="scientific">Mizuhopecten yessoensis</name>
    <name type="common">Japanese scallop</name>
    <name type="synonym">Patinopecten yessoensis</name>
    <dbReference type="NCBI Taxonomy" id="6573"/>
    <lineage>
        <taxon>Eukaryota</taxon>
        <taxon>Metazoa</taxon>
        <taxon>Spiralia</taxon>
        <taxon>Lophotrochozoa</taxon>
        <taxon>Mollusca</taxon>
        <taxon>Bivalvia</taxon>
        <taxon>Autobranchia</taxon>
        <taxon>Pteriomorphia</taxon>
        <taxon>Pectinida</taxon>
        <taxon>Pectinoidea</taxon>
        <taxon>Pectinidae</taxon>
        <taxon>Mizuhopecten</taxon>
    </lineage>
</organism>
<dbReference type="Pfam" id="PF03662">
    <property type="entry name" value="Glyco_hydro_79n"/>
    <property type="match status" value="1"/>
</dbReference>
<accession>A0A210QST4</accession>
<dbReference type="FunFam" id="3.20.20.80:FF:000024">
    <property type="entry name" value="Heparanase 2"/>
    <property type="match status" value="1"/>
</dbReference>
<dbReference type="AlphaFoldDB" id="A0A210QST4"/>
<dbReference type="PANTHER" id="PTHR46145:SF4">
    <property type="entry name" value="HEPARANASE"/>
    <property type="match status" value="1"/>
</dbReference>
<dbReference type="InterPro" id="IPR005199">
    <property type="entry name" value="Glyco_hydro_79"/>
</dbReference>